<dbReference type="Proteomes" id="UP000242814">
    <property type="component" value="Unassembled WGS sequence"/>
</dbReference>
<evidence type="ECO:0000313" key="2">
    <source>
        <dbReference type="EMBL" id="ODH34858.1"/>
    </source>
</evidence>
<sequence>MASSRTSVPEFPKPEASVRSETLKRNTVLGESRVWTGSFVCTTRLGGFSGQHPYSLTELPRSNTSQEQRILVDLESDGEDSPNNIESKTIRLICTPVPRAEVSRSLPHHFHDTGLASENQQEYHAIVPFR</sequence>
<evidence type="ECO:0000313" key="3">
    <source>
        <dbReference type="Proteomes" id="UP000242814"/>
    </source>
</evidence>
<accession>A0A1D2JH07</accession>
<feature type="region of interest" description="Disordered" evidence="1">
    <location>
        <begin position="1"/>
        <end position="23"/>
    </location>
</feature>
<evidence type="ECO:0000256" key="1">
    <source>
        <dbReference type="SAM" id="MobiDB-lite"/>
    </source>
</evidence>
<feature type="compositionally biased region" description="Basic and acidic residues" evidence="1">
    <location>
        <begin position="12"/>
        <end position="23"/>
    </location>
</feature>
<dbReference type="EMBL" id="LZYO01000099">
    <property type="protein sequence ID" value="ODH34858.1"/>
    <property type="molecule type" value="Genomic_DNA"/>
</dbReference>
<protein>
    <submittedName>
        <fullName evidence="2">Uncharacterized protein</fullName>
    </submittedName>
</protein>
<name>A0A1D2JH07_PARBR</name>
<reference evidence="2 3" key="1">
    <citation type="submission" date="2016-06" db="EMBL/GenBank/DDBJ databases">
        <authorList>
            <person name="Kjaerup R.B."/>
            <person name="Dalgaard T.S."/>
            <person name="Juul-Madsen H.R."/>
        </authorList>
    </citation>
    <scope>NUCLEOTIDE SEQUENCE [LARGE SCALE GENOMIC DNA]</scope>
    <source>
        <strain evidence="2 3">Pb300</strain>
    </source>
</reference>
<dbReference type="AlphaFoldDB" id="A0A1D2JH07"/>
<proteinExistence type="predicted"/>
<organism evidence="2 3">
    <name type="scientific">Paracoccidioides brasiliensis</name>
    <dbReference type="NCBI Taxonomy" id="121759"/>
    <lineage>
        <taxon>Eukaryota</taxon>
        <taxon>Fungi</taxon>
        <taxon>Dikarya</taxon>
        <taxon>Ascomycota</taxon>
        <taxon>Pezizomycotina</taxon>
        <taxon>Eurotiomycetes</taxon>
        <taxon>Eurotiomycetidae</taxon>
        <taxon>Onygenales</taxon>
        <taxon>Ajellomycetaceae</taxon>
        <taxon>Paracoccidioides</taxon>
    </lineage>
</organism>
<gene>
    <name evidence="2" type="ORF">ACO22_03015</name>
</gene>
<comment type="caution">
    <text evidence="2">The sequence shown here is derived from an EMBL/GenBank/DDBJ whole genome shotgun (WGS) entry which is preliminary data.</text>
</comment>